<dbReference type="OrthoDB" id="3387554at2"/>
<feature type="transmembrane region" description="Helical" evidence="2">
    <location>
        <begin position="91"/>
        <end position="111"/>
    </location>
</feature>
<feature type="compositionally biased region" description="Low complexity" evidence="1">
    <location>
        <begin position="44"/>
        <end position="54"/>
    </location>
</feature>
<dbReference type="InterPro" id="IPR047789">
    <property type="entry name" value="CU044_5270-like"/>
</dbReference>
<accession>A0A1I5Z392</accession>
<protein>
    <recommendedName>
        <fullName evidence="5">CU044_5270 family protein</fullName>
    </recommendedName>
</protein>
<evidence type="ECO:0000256" key="2">
    <source>
        <dbReference type="SAM" id="Phobius"/>
    </source>
</evidence>
<evidence type="ECO:0000313" key="3">
    <source>
        <dbReference type="EMBL" id="SFQ50910.1"/>
    </source>
</evidence>
<feature type="region of interest" description="Disordered" evidence="1">
    <location>
        <begin position="44"/>
        <end position="82"/>
    </location>
</feature>
<evidence type="ECO:0000256" key="1">
    <source>
        <dbReference type="SAM" id="MobiDB-lite"/>
    </source>
</evidence>
<dbReference type="NCBIfam" id="NF038083">
    <property type="entry name" value="CU044_5270_fam"/>
    <property type="match status" value="1"/>
</dbReference>
<dbReference type="AlphaFoldDB" id="A0A1I5Z392"/>
<dbReference type="Proteomes" id="UP000198727">
    <property type="component" value="Unassembled WGS sequence"/>
</dbReference>
<feature type="compositionally biased region" description="Low complexity" evidence="1">
    <location>
        <begin position="66"/>
        <end position="78"/>
    </location>
</feature>
<keyword evidence="2" id="KW-0472">Membrane</keyword>
<keyword evidence="4" id="KW-1185">Reference proteome</keyword>
<evidence type="ECO:0008006" key="5">
    <source>
        <dbReference type="Google" id="ProtNLM"/>
    </source>
</evidence>
<gene>
    <name evidence="3" type="ORF">SAMN05421810_108180</name>
</gene>
<proteinExistence type="predicted"/>
<dbReference type="RefSeq" id="WP_092533515.1">
    <property type="nucleotide sequence ID" value="NZ_FOWW01000008.1"/>
</dbReference>
<dbReference type="STRING" id="587909.SAMN05421810_108180"/>
<keyword evidence="2" id="KW-1133">Transmembrane helix</keyword>
<name>A0A1I5Z392_9PSEU</name>
<keyword evidence="2" id="KW-0812">Transmembrane</keyword>
<organism evidence="3 4">
    <name type="scientific">Amycolatopsis arida</name>
    <dbReference type="NCBI Taxonomy" id="587909"/>
    <lineage>
        <taxon>Bacteria</taxon>
        <taxon>Bacillati</taxon>
        <taxon>Actinomycetota</taxon>
        <taxon>Actinomycetes</taxon>
        <taxon>Pseudonocardiales</taxon>
        <taxon>Pseudonocardiaceae</taxon>
        <taxon>Amycolatopsis</taxon>
    </lineage>
</organism>
<reference evidence="4" key="1">
    <citation type="submission" date="2016-10" db="EMBL/GenBank/DDBJ databases">
        <authorList>
            <person name="Varghese N."/>
            <person name="Submissions S."/>
        </authorList>
    </citation>
    <scope>NUCLEOTIDE SEQUENCE [LARGE SCALE GENOMIC DNA]</scope>
    <source>
        <strain evidence="4">CGMCC 4.5579</strain>
    </source>
</reference>
<evidence type="ECO:0000313" key="4">
    <source>
        <dbReference type="Proteomes" id="UP000198727"/>
    </source>
</evidence>
<dbReference type="EMBL" id="FOWW01000008">
    <property type="protein sequence ID" value="SFQ50910.1"/>
    <property type="molecule type" value="Genomic_DNA"/>
</dbReference>
<sequence>MTDHTIRRIWSEAELDEALAELGAGARTDEDALARARATLLAAAERTGAAPARTAPDEEQGITMTEPAGTEEPAAAEPAGRRDAARRRWRWVGAAAAVAVVAAGVLVAQTVSFGGRPPASAEAAEALDRAAVSTIGAVDDPVGPGQYRYVGTRAWWSAMTEKDGRTFVRLTENLLETWAPAKETDEWLLRRDVTGERRWVVGTEQEAVAAGVDTTGGWPEGEWRAPCGGFFAEQGEDPCARPGGWQNPTAEWQASLPKDPQALYERLAADAPDNDRGDVELLVYAADALRSGLLTKDVRAALYQALAKVPGLEVTDRQANLDGRIGTALGMDDGTSREEIIIDPETGRFIGEREVLVEDSGAIPAGTTMSFTAVTTAVVDERGVRPAS</sequence>